<dbReference type="SUPFAM" id="SSF49695">
    <property type="entry name" value="gamma-Crystallin-like"/>
    <property type="match status" value="1"/>
</dbReference>
<protein>
    <recommendedName>
        <fullName evidence="4">Beta/gamma crystallin 'Greek key' domain-containing protein</fullName>
    </recommendedName>
</protein>
<keyword evidence="6" id="KW-1185">Reference proteome</keyword>
<comment type="caution">
    <text evidence="5">The sequence shown here is derived from an EMBL/GenBank/DDBJ whole genome shotgun (WGS) entry which is preliminary data.</text>
</comment>
<dbReference type="RefSeq" id="WP_137251373.1">
    <property type="nucleotide sequence ID" value="NZ_SZQA01000054.1"/>
</dbReference>
<keyword evidence="3" id="KW-0732">Signal</keyword>
<evidence type="ECO:0000256" key="3">
    <source>
        <dbReference type="SAM" id="SignalP"/>
    </source>
</evidence>
<keyword evidence="2" id="KW-0677">Repeat</keyword>
<dbReference type="InterPro" id="IPR001064">
    <property type="entry name" value="Beta/gamma_crystallin"/>
</dbReference>
<accession>A0A4U3LXA0</accession>
<gene>
    <name evidence="5" type="ORF">FDA94_35230</name>
</gene>
<dbReference type="Proteomes" id="UP000308705">
    <property type="component" value="Unassembled WGS sequence"/>
</dbReference>
<dbReference type="InterPro" id="IPR011024">
    <property type="entry name" value="G_crystallin-like"/>
</dbReference>
<name>A0A4U3LXA0_9ACTN</name>
<evidence type="ECO:0000313" key="6">
    <source>
        <dbReference type="Proteomes" id="UP000308705"/>
    </source>
</evidence>
<evidence type="ECO:0000256" key="1">
    <source>
        <dbReference type="ARBA" id="ARBA00009646"/>
    </source>
</evidence>
<dbReference type="OrthoDB" id="3542409at2"/>
<sequence length="131" mass="14278">MRRLIRTTLASAMGAVVLGSAAGPARAEPIGIPYLVMFHDEFFRGQKIVVTEATSHLDGDSDEASSVVNNDGVAWVLYDDESYDDRRYCIRPGESVLDLGDARWKFNDKITSALPLKSANCGTFPPFHGNG</sequence>
<evidence type="ECO:0000256" key="2">
    <source>
        <dbReference type="ARBA" id="ARBA00022737"/>
    </source>
</evidence>
<dbReference type="Pfam" id="PF00030">
    <property type="entry name" value="Crystall"/>
    <property type="match status" value="1"/>
</dbReference>
<organism evidence="5 6">
    <name type="scientific">Herbidospora galbida</name>
    <dbReference type="NCBI Taxonomy" id="2575442"/>
    <lineage>
        <taxon>Bacteria</taxon>
        <taxon>Bacillati</taxon>
        <taxon>Actinomycetota</taxon>
        <taxon>Actinomycetes</taxon>
        <taxon>Streptosporangiales</taxon>
        <taxon>Streptosporangiaceae</taxon>
        <taxon>Herbidospora</taxon>
    </lineage>
</organism>
<evidence type="ECO:0000313" key="5">
    <source>
        <dbReference type="EMBL" id="TKK80801.1"/>
    </source>
</evidence>
<dbReference type="EMBL" id="SZQA01000054">
    <property type="protein sequence ID" value="TKK80801.1"/>
    <property type="molecule type" value="Genomic_DNA"/>
</dbReference>
<comment type="similarity">
    <text evidence="1">Belongs to the beta/gamma-crystallin family.</text>
</comment>
<feature type="signal peptide" evidence="3">
    <location>
        <begin position="1"/>
        <end position="27"/>
    </location>
</feature>
<feature type="chain" id="PRO_5020558462" description="Beta/gamma crystallin 'Greek key' domain-containing protein" evidence="3">
    <location>
        <begin position="28"/>
        <end position="131"/>
    </location>
</feature>
<proteinExistence type="inferred from homology"/>
<dbReference type="Gene3D" id="2.60.20.10">
    <property type="entry name" value="Crystallins"/>
    <property type="match status" value="1"/>
</dbReference>
<dbReference type="AlphaFoldDB" id="A0A4U3LXA0"/>
<reference evidence="5 6" key="1">
    <citation type="submission" date="2019-04" db="EMBL/GenBank/DDBJ databases">
        <title>Herbidospora sp. NEAU-GS14.nov., a novel actinomycete isolated from soil.</title>
        <authorList>
            <person name="Han L."/>
        </authorList>
    </citation>
    <scope>NUCLEOTIDE SEQUENCE [LARGE SCALE GENOMIC DNA]</scope>
    <source>
        <strain evidence="5 6">NEAU-GS14</strain>
    </source>
</reference>
<feature type="domain" description="Beta/gamma crystallin 'Greek key'" evidence="4">
    <location>
        <begin position="36"/>
        <end position="94"/>
    </location>
</feature>
<evidence type="ECO:0000259" key="4">
    <source>
        <dbReference type="Pfam" id="PF00030"/>
    </source>
</evidence>